<protein>
    <submittedName>
        <fullName evidence="1">Uncharacterized protein</fullName>
    </submittedName>
</protein>
<reference evidence="1 2" key="2">
    <citation type="submission" date="2016-12" db="EMBL/GenBank/DDBJ databases">
        <title>Draft Genome Sequence of Cystobacter ferrugineus Strain Cbfe23.</title>
        <authorList>
            <person name="Akbar S."/>
            <person name="Dowd S.E."/>
            <person name="Stevens D.C."/>
        </authorList>
    </citation>
    <scope>NUCLEOTIDE SEQUENCE [LARGE SCALE GENOMIC DNA]</scope>
    <source>
        <strain evidence="1 2">Cbfe23</strain>
    </source>
</reference>
<dbReference type="EMBL" id="MPIN01000004">
    <property type="protein sequence ID" value="OJH39104.1"/>
    <property type="molecule type" value="Genomic_DNA"/>
</dbReference>
<evidence type="ECO:0000313" key="2">
    <source>
        <dbReference type="Proteomes" id="UP000182229"/>
    </source>
</evidence>
<dbReference type="Proteomes" id="UP000182229">
    <property type="component" value="Unassembled WGS sequence"/>
</dbReference>
<dbReference type="AlphaFoldDB" id="A0A1L9BA14"/>
<name>A0A1L9BA14_9BACT</name>
<organism evidence="1 2">
    <name type="scientific">Cystobacter ferrugineus</name>
    <dbReference type="NCBI Taxonomy" id="83449"/>
    <lineage>
        <taxon>Bacteria</taxon>
        <taxon>Pseudomonadati</taxon>
        <taxon>Myxococcota</taxon>
        <taxon>Myxococcia</taxon>
        <taxon>Myxococcales</taxon>
        <taxon>Cystobacterineae</taxon>
        <taxon>Archangiaceae</taxon>
        <taxon>Cystobacter</taxon>
    </lineage>
</organism>
<reference evidence="2" key="1">
    <citation type="submission" date="2016-11" db="EMBL/GenBank/DDBJ databases">
        <authorList>
            <person name="Shukria A."/>
            <person name="Stevens D.C."/>
        </authorList>
    </citation>
    <scope>NUCLEOTIDE SEQUENCE [LARGE SCALE GENOMIC DNA]</scope>
    <source>
        <strain evidence="2">Cbfe23</strain>
    </source>
</reference>
<accession>A0A1L9BA14</accession>
<keyword evidence="2" id="KW-1185">Reference proteome</keyword>
<sequence length="250" mass="27766">MLAMKERGSRTRSTLGLAGFLLVFVATLGAQAEPPSSKLPGRKPDAKEPWGAFLGKAAHEAIGIDYRVQHPTNAVFLDTVNLYTIVGKGELGDPERLPKLVRLLRPDITDTRALVLFEIKPDNEEGRQEGREQAGRYLAALNEAVEPDKKLAGGTGFEGSLFLEFENGGALWQLSWRTPEPGVTLYRWSYRRKKPHASWKERAAQKAEELPREEVEQRGELAEQAIRGAYGGGKRPKGFQGQVYLPVDCR</sequence>
<proteinExistence type="predicted"/>
<dbReference type="STRING" id="83449.BON30_16260"/>
<gene>
    <name evidence="1" type="ORF">BON30_16260</name>
</gene>
<evidence type="ECO:0000313" key="1">
    <source>
        <dbReference type="EMBL" id="OJH39104.1"/>
    </source>
</evidence>
<comment type="caution">
    <text evidence="1">The sequence shown here is derived from an EMBL/GenBank/DDBJ whole genome shotgun (WGS) entry which is preliminary data.</text>
</comment>